<feature type="region of interest" description="Disordered" evidence="6">
    <location>
        <begin position="1"/>
        <end position="28"/>
    </location>
</feature>
<dbReference type="GO" id="GO:0099402">
    <property type="term" value="P:plant organ development"/>
    <property type="evidence" value="ECO:0007669"/>
    <property type="project" value="UniProtKB-ARBA"/>
</dbReference>
<evidence type="ECO:0000256" key="1">
    <source>
        <dbReference type="ARBA" id="ARBA00004123"/>
    </source>
</evidence>
<proteinExistence type="inferred from homology"/>
<evidence type="ECO:0000256" key="6">
    <source>
        <dbReference type="SAM" id="MobiDB-lite"/>
    </source>
</evidence>
<dbReference type="PANTHER" id="PTHR31602">
    <property type="entry name" value="GROWTH-REGULATING FACTOR 5"/>
    <property type="match status" value="1"/>
</dbReference>
<dbReference type="Pfam" id="PF08879">
    <property type="entry name" value="WRC"/>
    <property type="match status" value="2"/>
</dbReference>
<feature type="domain" description="QLQ" evidence="7">
    <location>
        <begin position="36"/>
        <end position="71"/>
    </location>
</feature>
<dbReference type="PROSITE" id="PS51666">
    <property type="entry name" value="QLQ"/>
    <property type="match status" value="1"/>
</dbReference>
<dbReference type="AlphaFoldDB" id="A0A7J7CFQ8"/>
<feature type="region of interest" description="Disordered" evidence="6">
    <location>
        <begin position="355"/>
        <end position="374"/>
    </location>
</feature>
<dbReference type="PANTHER" id="PTHR31602:SF81">
    <property type="entry name" value="GROWTH-REGULATING FACTOR 9"/>
    <property type="match status" value="1"/>
</dbReference>
<comment type="similarity">
    <text evidence="2 5">Belongs to the GRF family.</text>
</comment>
<feature type="compositionally biased region" description="Polar residues" evidence="6">
    <location>
        <begin position="169"/>
        <end position="185"/>
    </location>
</feature>
<dbReference type="InterPro" id="IPR014977">
    <property type="entry name" value="WRC_dom"/>
</dbReference>
<dbReference type="PROSITE" id="PS51667">
    <property type="entry name" value="WRC"/>
    <property type="match status" value="2"/>
</dbReference>
<evidence type="ECO:0000313" key="10">
    <source>
        <dbReference type="Proteomes" id="UP000593562"/>
    </source>
</evidence>
<dbReference type="Proteomes" id="UP000593562">
    <property type="component" value="Unassembled WGS sequence"/>
</dbReference>
<comment type="function">
    <text evidence="5">Transcription activator.</text>
</comment>
<gene>
    <name evidence="9" type="ORF">HS088_TW17G00503</name>
</gene>
<name>A0A7J7CFQ8_TRIWF</name>
<keyword evidence="10" id="KW-1185">Reference proteome</keyword>
<accession>A0A7J7CFQ8</accession>
<dbReference type="SMART" id="SM00951">
    <property type="entry name" value="QLQ"/>
    <property type="match status" value="1"/>
</dbReference>
<dbReference type="Pfam" id="PF08880">
    <property type="entry name" value="QLQ"/>
    <property type="match status" value="1"/>
</dbReference>
<protein>
    <recommendedName>
        <fullName evidence="5">Growth-regulating factor</fullName>
    </recommendedName>
</protein>
<keyword evidence="5" id="KW-0804">Transcription</keyword>
<dbReference type="InterPro" id="IPR014978">
    <property type="entry name" value="Gln-Leu-Gln_QLQ"/>
</dbReference>
<comment type="caution">
    <text evidence="4">Lacks conserved residue(s) required for the propagation of feature annotation.</text>
</comment>
<reference evidence="9 10" key="1">
    <citation type="journal article" date="2020" name="Nat. Commun.">
        <title>Genome of Tripterygium wilfordii and identification of cytochrome P450 involved in triptolide biosynthesis.</title>
        <authorList>
            <person name="Tu L."/>
            <person name="Su P."/>
            <person name="Zhang Z."/>
            <person name="Gao L."/>
            <person name="Wang J."/>
            <person name="Hu T."/>
            <person name="Zhou J."/>
            <person name="Zhang Y."/>
            <person name="Zhao Y."/>
            <person name="Liu Y."/>
            <person name="Song Y."/>
            <person name="Tong Y."/>
            <person name="Lu Y."/>
            <person name="Yang J."/>
            <person name="Xu C."/>
            <person name="Jia M."/>
            <person name="Peters R.J."/>
            <person name="Huang L."/>
            <person name="Gao W."/>
        </authorList>
    </citation>
    <scope>NUCLEOTIDE SEQUENCE [LARGE SCALE GENOMIC DNA]</scope>
    <source>
        <strain evidence="10">cv. XIE 37</strain>
        <tissue evidence="9">Leaf</tissue>
    </source>
</reference>
<evidence type="ECO:0000259" key="7">
    <source>
        <dbReference type="PROSITE" id="PS51666"/>
    </source>
</evidence>
<dbReference type="EMBL" id="JAAARO010000017">
    <property type="protein sequence ID" value="KAF5732969.1"/>
    <property type="molecule type" value="Genomic_DNA"/>
</dbReference>
<evidence type="ECO:0000259" key="8">
    <source>
        <dbReference type="PROSITE" id="PS51667"/>
    </source>
</evidence>
<evidence type="ECO:0000256" key="2">
    <source>
        <dbReference type="ARBA" id="ARBA00008122"/>
    </source>
</evidence>
<dbReference type="GO" id="GO:0005634">
    <property type="term" value="C:nucleus"/>
    <property type="evidence" value="ECO:0007669"/>
    <property type="project" value="UniProtKB-SubCell"/>
</dbReference>
<evidence type="ECO:0000256" key="3">
    <source>
        <dbReference type="ARBA" id="ARBA00023242"/>
    </source>
</evidence>
<comment type="subcellular location">
    <subcellularLocation>
        <location evidence="1 5">Nucleus</location>
    </subcellularLocation>
</comment>
<dbReference type="GO" id="GO:0006351">
    <property type="term" value="P:DNA-templated transcription"/>
    <property type="evidence" value="ECO:0007669"/>
    <property type="project" value="UniProtKB-UniRule"/>
</dbReference>
<dbReference type="InterPro" id="IPR031137">
    <property type="entry name" value="GRF"/>
</dbReference>
<comment type="domain">
    <text evidence="5">The QLQ domain and WRC domain may be involved in protein-protein interaction and DNA-binding, respectively.</text>
</comment>
<dbReference type="GO" id="GO:0006355">
    <property type="term" value="P:regulation of DNA-templated transcription"/>
    <property type="evidence" value="ECO:0007669"/>
    <property type="project" value="InterPro"/>
</dbReference>
<evidence type="ECO:0000256" key="5">
    <source>
        <dbReference type="RuleBase" id="RU367127"/>
    </source>
</evidence>
<keyword evidence="5" id="KW-0010">Activator</keyword>
<feature type="domain" description="WRC" evidence="8">
    <location>
        <begin position="106"/>
        <end position="150"/>
    </location>
</feature>
<keyword evidence="3 5" id="KW-0539">Nucleus</keyword>
<organism evidence="9 10">
    <name type="scientific">Tripterygium wilfordii</name>
    <name type="common">Thunder God vine</name>
    <dbReference type="NCBI Taxonomy" id="458696"/>
    <lineage>
        <taxon>Eukaryota</taxon>
        <taxon>Viridiplantae</taxon>
        <taxon>Streptophyta</taxon>
        <taxon>Embryophyta</taxon>
        <taxon>Tracheophyta</taxon>
        <taxon>Spermatophyta</taxon>
        <taxon>Magnoliopsida</taxon>
        <taxon>eudicotyledons</taxon>
        <taxon>Gunneridae</taxon>
        <taxon>Pentapetalae</taxon>
        <taxon>rosids</taxon>
        <taxon>fabids</taxon>
        <taxon>Celastrales</taxon>
        <taxon>Celastraceae</taxon>
        <taxon>Tripterygium</taxon>
    </lineage>
</organism>
<evidence type="ECO:0000256" key="4">
    <source>
        <dbReference type="PROSITE-ProRule" id="PRU01002"/>
    </source>
</evidence>
<comment type="caution">
    <text evidence="9">The sequence shown here is derived from an EMBL/GenBank/DDBJ whole genome shotgun (WGS) entry which is preliminary data.</text>
</comment>
<feature type="region of interest" description="Disordered" evidence="6">
    <location>
        <begin position="147"/>
        <end position="189"/>
    </location>
</feature>
<keyword evidence="5" id="KW-0805">Transcription regulation</keyword>
<evidence type="ECO:0000313" key="9">
    <source>
        <dbReference type="EMBL" id="KAF5732969.1"/>
    </source>
</evidence>
<feature type="domain" description="WRC" evidence="8">
    <location>
        <begin position="276"/>
        <end position="322"/>
    </location>
</feature>
<dbReference type="GO" id="GO:0005524">
    <property type="term" value="F:ATP binding"/>
    <property type="evidence" value="ECO:0007669"/>
    <property type="project" value="UniProtKB-UniRule"/>
</dbReference>
<dbReference type="InParanoid" id="A0A7J7CFQ8"/>
<dbReference type="FunCoup" id="A0A7J7CFQ8">
    <property type="interactions" value="23"/>
</dbReference>
<sequence>MEGENEGQPSIKLCLSSGADPSPRTKPVMMKHEKPVFTPAQLHELQKQALVFKYIAAGLHVPAQLLIPIWKSVVASLGPASGGIYKQFPSFVGFSPEELDLRTMMDPEPGRCRRTDGKKWRCSRSVVPHQKYCERHMHRGCRSRKLVEASQLASPPDATPPNKSKGDTENSNTNHSLEQTSSKNDGISFIGGRDDITTIEAPPIYASTSFNTRCCSNITNHNSNYMSHNSIINRKRMSEEVTIAGNGISLGFGFSPKSVLQVVGSTGLSLGKSDLELEVGRCRRTDGKKWRCHRDVVPYKKYCRLHMHRGSKKHIEVSIPSAAAASGTSGLPPISMLPNKEDSRGLNTCLSMSITRPQGASNDEKCDTSGSSDTTISDTMTCYEISNFSS</sequence>